<accession>A0ABQ0IAV4</accession>
<gene>
    <name evidence="1" type="ORF">GAGA_3597</name>
</gene>
<protein>
    <submittedName>
        <fullName evidence="1">Uncharacterized protein</fullName>
    </submittedName>
</protein>
<dbReference type="Proteomes" id="UP000008372">
    <property type="component" value="Unassembled WGS sequence"/>
</dbReference>
<organism evidence="1 2">
    <name type="scientific">Paraglaciecola agarilytica NO2</name>
    <dbReference type="NCBI Taxonomy" id="1125747"/>
    <lineage>
        <taxon>Bacteria</taxon>
        <taxon>Pseudomonadati</taxon>
        <taxon>Pseudomonadota</taxon>
        <taxon>Gammaproteobacteria</taxon>
        <taxon>Alteromonadales</taxon>
        <taxon>Alteromonadaceae</taxon>
        <taxon>Paraglaciecola</taxon>
    </lineage>
</organism>
<proteinExistence type="predicted"/>
<keyword evidence="2" id="KW-1185">Reference proteome</keyword>
<evidence type="ECO:0000313" key="2">
    <source>
        <dbReference type="Proteomes" id="UP000008372"/>
    </source>
</evidence>
<dbReference type="EMBL" id="BAEK01000065">
    <property type="protein sequence ID" value="GAC06430.1"/>
    <property type="molecule type" value="Genomic_DNA"/>
</dbReference>
<comment type="caution">
    <text evidence="1">The sequence shown here is derived from an EMBL/GenBank/DDBJ whole genome shotgun (WGS) entry which is preliminary data.</text>
</comment>
<sequence>MTVLNEIIHWPAPSELFHSSRIALNLLREFIADAIEYDLLSDVKSKTTHHISTHQNISS</sequence>
<reference evidence="1 2" key="1">
    <citation type="journal article" date="2014" name="Environ. Microbiol.">
        <title>Comparative genomics of the marine bacterial genus Glaciecola reveals the high degree of genomic diversity and genomic characteristic for cold adaptation.</title>
        <authorList>
            <person name="Qin Q.L."/>
            <person name="Xie B.B."/>
            <person name="Yu Y."/>
            <person name="Shu Y.L."/>
            <person name="Rong J.C."/>
            <person name="Zhang Y.J."/>
            <person name="Zhao D.L."/>
            <person name="Chen X.L."/>
            <person name="Zhang X.Y."/>
            <person name="Chen B."/>
            <person name="Zhou B.C."/>
            <person name="Zhang Y.Z."/>
        </authorList>
    </citation>
    <scope>NUCLEOTIDE SEQUENCE [LARGE SCALE GENOMIC DNA]</scope>
    <source>
        <strain evidence="1 2">NO2</strain>
    </source>
</reference>
<name>A0ABQ0IAV4_9ALTE</name>
<evidence type="ECO:0000313" key="1">
    <source>
        <dbReference type="EMBL" id="GAC06430.1"/>
    </source>
</evidence>